<comment type="similarity">
    <text evidence="4">Belongs to the AAA ATPase family.</text>
</comment>
<evidence type="ECO:0000256" key="4">
    <source>
        <dbReference type="RuleBase" id="RU003651"/>
    </source>
</evidence>
<dbReference type="InterPro" id="IPR003960">
    <property type="entry name" value="ATPase_AAA_CS"/>
</dbReference>
<keyword evidence="3" id="KW-0175">Coiled coil</keyword>
<dbReference type="GO" id="GO:0016887">
    <property type="term" value="F:ATP hydrolysis activity"/>
    <property type="evidence" value="ECO:0007669"/>
    <property type="project" value="InterPro"/>
</dbReference>
<evidence type="ECO:0000256" key="1">
    <source>
        <dbReference type="ARBA" id="ARBA00022741"/>
    </source>
</evidence>
<dbReference type="AlphaFoldDB" id="A0A3Q8UCC0"/>
<dbReference type="SMART" id="SM00382">
    <property type="entry name" value="AAA"/>
    <property type="match status" value="1"/>
</dbReference>
<dbReference type="GO" id="GO:0005524">
    <property type="term" value="F:ATP binding"/>
    <property type="evidence" value="ECO:0007669"/>
    <property type="project" value="UniProtKB-KW"/>
</dbReference>
<dbReference type="InterPro" id="IPR027417">
    <property type="entry name" value="P-loop_NTPase"/>
</dbReference>
<dbReference type="PROSITE" id="PS00674">
    <property type="entry name" value="AAA"/>
    <property type="match status" value="1"/>
</dbReference>
<keyword evidence="2 4" id="KW-0067">ATP-binding</keyword>
<evidence type="ECO:0000259" key="5">
    <source>
        <dbReference type="SMART" id="SM00382"/>
    </source>
</evidence>
<dbReference type="GO" id="GO:0005829">
    <property type="term" value="C:cytosol"/>
    <property type="evidence" value="ECO:0007669"/>
    <property type="project" value="TreeGrafter"/>
</dbReference>
<dbReference type="EMBL" id="MK266205">
    <property type="protein sequence ID" value="AZL94770.1"/>
    <property type="molecule type" value="mRNA"/>
</dbReference>
<accession>A0A3Q8UCC0</accession>
<dbReference type="Pfam" id="PF00004">
    <property type="entry name" value="AAA"/>
    <property type="match status" value="1"/>
</dbReference>
<proteinExistence type="evidence at transcript level"/>
<organism evidence="6">
    <name type="scientific">Nephromyces sp. MMRI</name>
    <dbReference type="NCBI Taxonomy" id="2496275"/>
    <lineage>
        <taxon>Eukaryota</taxon>
        <taxon>Sar</taxon>
        <taxon>Alveolata</taxon>
        <taxon>Apicomplexa</taxon>
        <taxon>Aconoidasida</taxon>
        <taxon>Nephromycida</taxon>
        <taxon>Nephromyces</taxon>
    </lineage>
</organism>
<evidence type="ECO:0000256" key="3">
    <source>
        <dbReference type="ARBA" id="ARBA00023054"/>
    </source>
</evidence>
<reference evidence="6" key="1">
    <citation type="journal article" date="2018" name="Genome Biol. Evol.">
        <title>Nephromyces encodes a urate metabolism pathway and predicted peroxisomes, demonstrating these are not ancient losses of apicomplexans.</title>
        <authorList>
            <person name="Paight C."/>
            <person name="Slamovits C.H."/>
            <person name="Saffo M.B."/>
            <person name="Lane C.E."/>
        </authorList>
    </citation>
    <scope>NUCLEOTIDE SEQUENCE</scope>
    <source>
        <strain evidence="6">Neph436</strain>
    </source>
</reference>
<name>A0A3Q8UCC0_9APIC</name>
<dbReference type="InterPro" id="IPR003593">
    <property type="entry name" value="AAA+_ATPase"/>
</dbReference>
<dbReference type="GO" id="GO:0005778">
    <property type="term" value="C:peroxisomal membrane"/>
    <property type="evidence" value="ECO:0007669"/>
    <property type="project" value="TreeGrafter"/>
</dbReference>
<dbReference type="PANTHER" id="PTHR23077">
    <property type="entry name" value="AAA-FAMILY ATPASE"/>
    <property type="match status" value="1"/>
</dbReference>
<dbReference type="InterPro" id="IPR050168">
    <property type="entry name" value="AAA_ATPase_domain"/>
</dbReference>
<dbReference type="Gene3D" id="3.40.50.300">
    <property type="entry name" value="P-loop containing nucleotide triphosphate hydrolases"/>
    <property type="match status" value="1"/>
</dbReference>
<sequence length="500" mass="56551">MLSDLLNISIVGGRVGVLGSVCVYENLNACLRGVGMFSEEVKVGVLSIDECVMCVCWLIRRCEDMFGVLFLHEVKCMTGVHTVISHTKNYLVSDYVDLFEHCIFENRTRDLQVLGGTLNQKITTTTTTINMNDILESINVYTPRYMHTANNNNNSLTNKGNHNKNKNNTNMHTLNTIGGLFMSKQTLIDMLDIPINFSFLTKSTHTHTHKGALLIGPPGTGKSILVHAIATHFNIPCIRVNGPQLLSKYVGMSEEAVRTTFNNANIQAPSILFFDEIDALAPQRGKDSTGVTDRVVNQMLCYLDGIEERKEVYVLAASSRPDLIDSALLRPGRLDMICYCGIPTFEEKLEIMKKSNTFDWTEHEVYIHTKQLPILFTPADIQAVLQRLRLLQAQDAPLPKCNDTPTNISSKYFSQALANTSPSLSYQEMKRLHKLYTPFLSSAQLENVLTIEKEAYKIYNNKAMISNKENNIFYSQIDPKFYQKNYLNEEKQQKQRVTLH</sequence>
<dbReference type="SUPFAM" id="SSF52540">
    <property type="entry name" value="P-loop containing nucleoside triphosphate hydrolases"/>
    <property type="match status" value="1"/>
</dbReference>
<dbReference type="FunFam" id="3.40.50.300:FF:001025">
    <property type="entry name" value="ATPase family, AAA domain-containing 2B"/>
    <property type="match status" value="1"/>
</dbReference>
<dbReference type="PANTHER" id="PTHR23077:SF12">
    <property type="entry name" value="PEROXISOMAL ATPASE PEX1"/>
    <property type="match status" value="1"/>
</dbReference>
<evidence type="ECO:0000313" key="6">
    <source>
        <dbReference type="EMBL" id="AZL94770.1"/>
    </source>
</evidence>
<feature type="domain" description="AAA+ ATPase" evidence="5">
    <location>
        <begin position="208"/>
        <end position="344"/>
    </location>
</feature>
<evidence type="ECO:0000256" key="2">
    <source>
        <dbReference type="ARBA" id="ARBA00022840"/>
    </source>
</evidence>
<dbReference type="GO" id="GO:0016558">
    <property type="term" value="P:protein import into peroxisome matrix"/>
    <property type="evidence" value="ECO:0007669"/>
    <property type="project" value="TreeGrafter"/>
</dbReference>
<protein>
    <submittedName>
        <fullName evidence="6">Peroxisomal biogenesis factor 1</fullName>
    </submittedName>
</protein>
<dbReference type="InterPro" id="IPR003959">
    <property type="entry name" value="ATPase_AAA_core"/>
</dbReference>
<dbReference type="Gene3D" id="1.10.8.60">
    <property type="match status" value="1"/>
</dbReference>
<keyword evidence="1 4" id="KW-0547">Nucleotide-binding</keyword>